<evidence type="ECO:0000256" key="7">
    <source>
        <dbReference type="ARBA" id="ARBA00007490"/>
    </source>
</evidence>
<evidence type="ECO:0000256" key="19">
    <source>
        <dbReference type="PIRSR" id="PIRSR006135-2"/>
    </source>
</evidence>
<feature type="binding site" evidence="19">
    <location>
        <begin position="11"/>
        <end position="18"/>
    </location>
    <ligand>
        <name>GTP</name>
        <dbReference type="ChEBI" id="CHEBI:37565"/>
    </ligand>
</feature>
<evidence type="ECO:0000256" key="10">
    <source>
        <dbReference type="ARBA" id="ARBA00022573"/>
    </source>
</evidence>
<comment type="catalytic activity">
    <reaction evidence="1">
        <text>adenosylcob(III)inamide + ATP = adenosylcob(III)inamide phosphate + ADP + H(+)</text>
        <dbReference type="Rhea" id="RHEA:15769"/>
        <dbReference type="ChEBI" id="CHEBI:2480"/>
        <dbReference type="ChEBI" id="CHEBI:15378"/>
        <dbReference type="ChEBI" id="CHEBI:30616"/>
        <dbReference type="ChEBI" id="CHEBI:58502"/>
        <dbReference type="ChEBI" id="CHEBI:456216"/>
        <dbReference type="EC" id="2.7.1.156"/>
    </reaction>
</comment>
<keyword evidence="14" id="KW-0067">ATP-binding</keyword>
<dbReference type="Pfam" id="PF02283">
    <property type="entry name" value="CobU"/>
    <property type="match status" value="1"/>
</dbReference>
<keyword evidence="10" id="KW-0169">Cobalamin biosynthesis</keyword>
<dbReference type="GO" id="GO:0009236">
    <property type="term" value="P:cobalamin biosynthetic process"/>
    <property type="evidence" value="ECO:0007669"/>
    <property type="project" value="UniProtKB-UniPathway"/>
</dbReference>
<evidence type="ECO:0000256" key="16">
    <source>
        <dbReference type="ARBA" id="ARBA00029570"/>
    </source>
</evidence>
<sequence>MEKPMLTVVIGGVRSGKSRTAEKAAADTGKHRLHYIAAGVDTDEEMRRRIHHHQKSRENSMHTWVLHEHPVRPSEASFPDGSVVLLDCLTTWATNEWMEMGGDGNVEALVTGMMDEMDRLSKRADQLIIVSNDLFSDAADHPPAIEEYLQLLGALHVKLVSMADYAYHMQFGHAQLKKGPSL</sequence>
<dbReference type="PANTHER" id="PTHR34848">
    <property type="match status" value="1"/>
</dbReference>
<evidence type="ECO:0000256" key="17">
    <source>
        <dbReference type="ARBA" id="ARBA00030571"/>
    </source>
</evidence>
<evidence type="ECO:0000313" key="20">
    <source>
        <dbReference type="EMBL" id="MYL19563.1"/>
    </source>
</evidence>
<feature type="binding site" evidence="19">
    <location>
        <position position="68"/>
    </location>
    <ligand>
        <name>GTP</name>
        <dbReference type="ChEBI" id="CHEBI:37565"/>
    </ligand>
</feature>
<dbReference type="UniPathway" id="UPA00148">
    <property type="reaction ID" value="UER00236"/>
</dbReference>
<keyword evidence="13" id="KW-0418">Kinase</keyword>
<evidence type="ECO:0000256" key="6">
    <source>
        <dbReference type="ARBA" id="ARBA00005159"/>
    </source>
</evidence>
<evidence type="ECO:0000256" key="1">
    <source>
        <dbReference type="ARBA" id="ARBA00000312"/>
    </source>
</evidence>
<comment type="pathway">
    <text evidence="5">Cofactor biosynthesis; adenosylcobalamin biosynthesis; adenosylcobalamin from cob(II)yrinate a,c-diamide: step 6/7.</text>
</comment>
<dbReference type="Gene3D" id="3.40.50.300">
    <property type="entry name" value="P-loop containing nucleotide triphosphate hydrolases"/>
    <property type="match status" value="1"/>
</dbReference>
<evidence type="ECO:0000256" key="15">
    <source>
        <dbReference type="ARBA" id="ARBA00023134"/>
    </source>
</evidence>
<evidence type="ECO:0000256" key="2">
    <source>
        <dbReference type="ARBA" id="ARBA00000711"/>
    </source>
</evidence>
<feature type="binding site" evidence="19">
    <location>
        <position position="87"/>
    </location>
    <ligand>
        <name>GTP</name>
        <dbReference type="ChEBI" id="CHEBI:37565"/>
    </ligand>
</feature>
<evidence type="ECO:0000256" key="18">
    <source>
        <dbReference type="PIRSR" id="PIRSR006135-1"/>
    </source>
</evidence>
<comment type="catalytic activity">
    <reaction evidence="3">
        <text>adenosylcob(III)inamide + GTP = adenosylcob(III)inamide phosphate + GDP + H(+)</text>
        <dbReference type="Rhea" id="RHEA:15765"/>
        <dbReference type="ChEBI" id="CHEBI:2480"/>
        <dbReference type="ChEBI" id="CHEBI:15378"/>
        <dbReference type="ChEBI" id="CHEBI:37565"/>
        <dbReference type="ChEBI" id="CHEBI:58189"/>
        <dbReference type="ChEBI" id="CHEBI:58502"/>
        <dbReference type="EC" id="2.7.1.156"/>
    </reaction>
</comment>
<proteinExistence type="inferred from homology"/>
<accession>A0A845DQ29</accession>
<dbReference type="GO" id="GO:0005524">
    <property type="term" value="F:ATP binding"/>
    <property type="evidence" value="ECO:0007669"/>
    <property type="project" value="UniProtKB-KW"/>
</dbReference>
<keyword evidence="15 19" id="KW-0342">GTP-binding</keyword>
<dbReference type="Proteomes" id="UP000460949">
    <property type="component" value="Unassembled WGS sequence"/>
</dbReference>
<evidence type="ECO:0000256" key="9">
    <source>
        <dbReference type="ARBA" id="ARBA00012523"/>
    </source>
</evidence>
<feature type="binding site" evidence="19">
    <location>
        <begin position="37"/>
        <end position="39"/>
    </location>
    <ligand>
        <name>GTP</name>
        <dbReference type="ChEBI" id="CHEBI:37565"/>
    </ligand>
</feature>
<evidence type="ECO:0000256" key="3">
    <source>
        <dbReference type="ARBA" id="ARBA00001522"/>
    </source>
</evidence>
<keyword evidence="11" id="KW-0808">Transferase</keyword>
<name>A0A845DQ29_9BACI</name>
<comment type="pathway">
    <text evidence="6">Cofactor biosynthesis; adenosylcobalamin biosynthesis; adenosylcobalamin from cob(II)yrinate a,c-diamide: step 5/7.</text>
</comment>
<evidence type="ECO:0000256" key="5">
    <source>
        <dbReference type="ARBA" id="ARBA00004692"/>
    </source>
</evidence>
<comment type="similarity">
    <text evidence="7">Belongs to the CobU/CobP family.</text>
</comment>
<dbReference type="GO" id="GO:0008820">
    <property type="term" value="F:cobinamide phosphate guanylyltransferase activity"/>
    <property type="evidence" value="ECO:0007669"/>
    <property type="project" value="UniProtKB-EC"/>
</dbReference>
<comment type="catalytic activity">
    <reaction evidence="2">
        <text>adenosylcob(III)inamide phosphate + GTP + H(+) = adenosylcob(III)inamide-GDP + diphosphate</text>
        <dbReference type="Rhea" id="RHEA:22712"/>
        <dbReference type="ChEBI" id="CHEBI:15378"/>
        <dbReference type="ChEBI" id="CHEBI:33019"/>
        <dbReference type="ChEBI" id="CHEBI:37565"/>
        <dbReference type="ChEBI" id="CHEBI:58502"/>
        <dbReference type="ChEBI" id="CHEBI:60487"/>
        <dbReference type="EC" id="2.7.7.62"/>
    </reaction>
</comment>
<evidence type="ECO:0000256" key="11">
    <source>
        <dbReference type="ARBA" id="ARBA00022679"/>
    </source>
</evidence>
<evidence type="ECO:0000256" key="13">
    <source>
        <dbReference type="ARBA" id="ARBA00022777"/>
    </source>
</evidence>
<dbReference type="PIRSF" id="PIRSF006135">
    <property type="entry name" value="CobU"/>
    <property type="match status" value="1"/>
</dbReference>
<comment type="caution">
    <text evidence="20">The sequence shown here is derived from an EMBL/GenBank/DDBJ whole genome shotgun (WGS) entry which is preliminary data.</text>
</comment>
<dbReference type="GO" id="GO:0043752">
    <property type="term" value="F:adenosylcobinamide kinase activity"/>
    <property type="evidence" value="ECO:0007669"/>
    <property type="project" value="UniProtKB-EC"/>
</dbReference>
<evidence type="ECO:0000313" key="21">
    <source>
        <dbReference type="Proteomes" id="UP000460949"/>
    </source>
</evidence>
<evidence type="ECO:0000256" key="12">
    <source>
        <dbReference type="ARBA" id="ARBA00022741"/>
    </source>
</evidence>
<organism evidence="20 21">
    <name type="scientific">Halobacillus litoralis</name>
    <dbReference type="NCBI Taxonomy" id="45668"/>
    <lineage>
        <taxon>Bacteria</taxon>
        <taxon>Bacillati</taxon>
        <taxon>Bacillota</taxon>
        <taxon>Bacilli</taxon>
        <taxon>Bacillales</taxon>
        <taxon>Bacillaceae</taxon>
        <taxon>Halobacillus</taxon>
    </lineage>
</organism>
<gene>
    <name evidence="20" type="ORF">GLW04_06635</name>
</gene>
<dbReference type="InterPro" id="IPR027417">
    <property type="entry name" value="P-loop_NTPase"/>
</dbReference>
<dbReference type="InterPro" id="IPR003203">
    <property type="entry name" value="CobU/CobP"/>
</dbReference>
<protein>
    <recommendedName>
        <fullName evidence="16">Adenosylcobinamide kinase</fullName>
        <ecNumber evidence="8">2.7.1.156</ecNumber>
        <ecNumber evidence="9">2.7.7.62</ecNumber>
    </recommendedName>
    <alternativeName>
        <fullName evidence="17">Adenosylcobinamide-phosphate guanylyltransferase</fullName>
    </alternativeName>
</protein>
<feature type="active site" description="GMP-histidine intermediate" evidence="18">
    <location>
        <position position="53"/>
    </location>
</feature>
<dbReference type="AlphaFoldDB" id="A0A845DQ29"/>
<comment type="function">
    <text evidence="4">Catalyzes ATP-dependent phosphorylation of adenosylcobinamide and addition of GMP to adenosylcobinamide phosphate.</text>
</comment>
<keyword evidence="12 19" id="KW-0547">Nucleotide-binding</keyword>
<evidence type="ECO:0000256" key="8">
    <source>
        <dbReference type="ARBA" id="ARBA00012016"/>
    </source>
</evidence>
<evidence type="ECO:0000256" key="14">
    <source>
        <dbReference type="ARBA" id="ARBA00022840"/>
    </source>
</evidence>
<dbReference type="EC" id="2.7.7.62" evidence="9"/>
<dbReference type="PANTHER" id="PTHR34848:SF1">
    <property type="entry name" value="BIFUNCTIONAL ADENOSYLCOBALAMIN BIOSYNTHESIS PROTEIN COBU"/>
    <property type="match status" value="1"/>
</dbReference>
<dbReference type="GO" id="GO:0005525">
    <property type="term" value="F:GTP binding"/>
    <property type="evidence" value="ECO:0007669"/>
    <property type="project" value="UniProtKB-KW"/>
</dbReference>
<dbReference type="SUPFAM" id="SSF52540">
    <property type="entry name" value="P-loop containing nucleoside triphosphate hydrolases"/>
    <property type="match status" value="1"/>
</dbReference>
<dbReference type="EMBL" id="WMET01000001">
    <property type="protein sequence ID" value="MYL19563.1"/>
    <property type="molecule type" value="Genomic_DNA"/>
</dbReference>
<reference evidence="20 21" key="1">
    <citation type="submission" date="2019-11" db="EMBL/GenBank/DDBJ databases">
        <title>Genome sequences of 17 halophilic strains isolated from different environments.</title>
        <authorList>
            <person name="Furrow R.E."/>
        </authorList>
    </citation>
    <scope>NUCLEOTIDE SEQUENCE [LARGE SCALE GENOMIC DNA]</scope>
    <source>
        <strain evidence="20 21">22511_23_Filter</strain>
    </source>
</reference>
<dbReference type="EC" id="2.7.1.156" evidence="8"/>
<evidence type="ECO:0000256" key="4">
    <source>
        <dbReference type="ARBA" id="ARBA00003889"/>
    </source>
</evidence>